<accession>I1CDU7</accession>
<keyword evidence="2" id="KW-1185">Reference proteome</keyword>
<dbReference type="InParanoid" id="I1CDU7"/>
<dbReference type="RefSeq" id="XP_067522023.1">
    <property type="nucleotide sequence ID" value="XM_067665922.1"/>
</dbReference>
<evidence type="ECO:0000313" key="2">
    <source>
        <dbReference type="Proteomes" id="UP000009138"/>
    </source>
</evidence>
<dbReference type="VEuPathDB" id="FungiDB:RO3G_11338"/>
<name>I1CDU7_RHIO9</name>
<protein>
    <submittedName>
        <fullName evidence="1">Uncharacterized protein</fullName>
    </submittedName>
</protein>
<reference evidence="1 2" key="1">
    <citation type="journal article" date="2009" name="PLoS Genet.">
        <title>Genomic analysis of the basal lineage fungus Rhizopus oryzae reveals a whole-genome duplication.</title>
        <authorList>
            <person name="Ma L.-J."/>
            <person name="Ibrahim A.S."/>
            <person name="Skory C."/>
            <person name="Grabherr M.G."/>
            <person name="Burger G."/>
            <person name="Butler M."/>
            <person name="Elias M."/>
            <person name="Idnurm A."/>
            <person name="Lang B.F."/>
            <person name="Sone T."/>
            <person name="Abe A."/>
            <person name="Calvo S.E."/>
            <person name="Corrochano L.M."/>
            <person name="Engels R."/>
            <person name="Fu J."/>
            <person name="Hansberg W."/>
            <person name="Kim J.-M."/>
            <person name="Kodira C.D."/>
            <person name="Koehrsen M.J."/>
            <person name="Liu B."/>
            <person name="Miranda-Saavedra D."/>
            <person name="O'Leary S."/>
            <person name="Ortiz-Castellanos L."/>
            <person name="Poulter R."/>
            <person name="Rodriguez-Romero J."/>
            <person name="Ruiz-Herrera J."/>
            <person name="Shen Y.-Q."/>
            <person name="Zeng Q."/>
            <person name="Galagan J."/>
            <person name="Birren B.W."/>
            <person name="Cuomo C.A."/>
            <person name="Wickes B.L."/>
        </authorList>
    </citation>
    <scope>NUCLEOTIDE SEQUENCE [LARGE SCALE GENOMIC DNA]</scope>
    <source>
        <strain evidence="2">RA 99-880 / ATCC MYA-4621 / FGSC 9543 / NRRL 43880</strain>
    </source>
</reference>
<dbReference type="GeneID" id="93618303"/>
<proteinExistence type="predicted"/>
<sequence>MNRHRTSLITLSLGLVTNVNKVMDVSPVSFRQWYMNRGDKVKVIPDINSDGEDYWLYSHCLFFKTFKHQSLSQTKV</sequence>
<dbReference type="EMBL" id="CH476740">
    <property type="protein sequence ID" value="EIE86627.1"/>
    <property type="molecule type" value="Genomic_DNA"/>
</dbReference>
<dbReference type="Proteomes" id="UP000009138">
    <property type="component" value="Unassembled WGS sequence"/>
</dbReference>
<evidence type="ECO:0000313" key="1">
    <source>
        <dbReference type="EMBL" id="EIE86627.1"/>
    </source>
</evidence>
<gene>
    <name evidence="1" type="ORF">RO3G_11338</name>
</gene>
<dbReference type="AlphaFoldDB" id="I1CDU7"/>
<organism evidence="1 2">
    <name type="scientific">Rhizopus delemar (strain RA 99-880 / ATCC MYA-4621 / FGSC 9543 / NRRL 43880)</name>
    <name type="common">Mucormycosis agent</name>
    <name type="synonym">Rhizopus arrhizus var. delemar</name>
    <dbReference type="NCBI Taxonomy" id="246409"/>
    <lineage>
        <taxon>Eukaryota</taxon>
        <taxon>Fungi</taxon>
        <taxon>Fungi incertae sedis</taxon>
        <taxon>Mucoromycota</taxon>
        <taxon>Mucoromycotina</taxon>
        <taxon>Mucoromycetes</taxon>
        <taxon>Mucorales</taxon>
        <taxon>Mucorineae</taxon>
        <taxon>Rhizopodaceae</taxon>
        <taxon>Rhizopus</taxon>
    </lineage>
</organism>